<comment type="similarity">
    <text evidence="2">Belongs to the mitochondrion-specific ribosomal protein mL41 family.</text>
</comment>
<dbReference type="GO" id="GO:0005762">
    <property type="term" value="C:mitochondrial large ribosomal subunit"/>
    <property type="evidence" value="ECO:0007669"/>
    <property type="project" value="InterPro"/>
</dbReference>
<dbReference type="Proteomes" id="UP000694846">
    <property type="component" value="Unplaced"/>
</dbReference>
<accession>A0A2S2R3N6</accession>
<keyword evidence="6" id="KW-0687">Ribonucleoprotein</keyword>
<evidence type="ECO:0000313" key="9">
    <source>
        <dbReference type="Proteomes" id="UP000694846"/>
    </source>
</evidence>
<keyword evidence="5" id="KW-0496">Mitochondrion</keyword>
<keyword evidence="9" id="KW-1185">Reference proteome</keyword>
<evidence type="ECO:0000256" key="2">
    <source>
        <dbReference type="ARBA" id="ARBA00010152"/>
    </source>
</evidence>
<evidence type="ECO:0000256" key="1">
    <source>
        <dbReference type="ARBA" id="ARBA00004173"/>
    </source>
</evidence>
<dbReference type="GO" id="GO:0003735">
    <property type="term" value="F:structural constituent of ribosome"/>
    <property type="evidence" value="ECO:0007669"/>
    <property type="project" value="InterPro"/>
</dbReference>
<evidence type="ECO:0000256" key="5">
    <source>
        <dbReference type="ARBA" id="ARBA00023128"/>
    </source>
</evidence>
<feature type="region of interest" description="Disordered" evidence="7">
    <location>
        <begin position="125"/>
        <end position="162"/>
    </location>
</feature>
<dbReference type="AlphaFoldDB" id="A0A2S2R3N6"/>
<reference evidence="10" key="2">
    <citation type="submission" date="2025-04" db="UniProtKB">
        <authorList>
            <consortium name="RefSeq"/>
        </authorList>
    </citation>
    <scope>IDENTIFICATION</scope>
    <source>
        <tissue evidence="10">Whole body</tissue>
    </source>
</reference>
<evidence type="ECO:0000256" key="3">
    <source>
        <dbReference type="ARBA" id="ARBA00022946"/>
    </source>
</evidence>
<comment type="subcellular location">
    <subcellularLocation>
        <location evidence="1">Mitochondrion</location>
    </subcellularLocation>
</comment>
<dbReference type="RefSeq" id="XP_025410823.1">
    <property type="nucleotide sequence ID" value="XM_025555038.1"/>
</dbReference>
<evidence type="ECO:0000256" key="4">
    <source>
        <dbReference type="ARBA" id="ARBA00022980"/>
    </source>
</evidence>
<gene>
    <name evidence="8" type="primary">mRpL41</name>
    <name evidence="10" type="synonym">LOC112683859</name>
    <name evidence="8" type="ORF">g.102086</name>
</gene>
<organism evidence="8">
    <name type="scientific">Sipha flava</name>
    <name type="common">yellow sugarcane aphid</name>
    <dbReference type="NCBI Taxonomy" id="143950"/>
    <lineage>
        <taxon>Eukaryota</taxon>
        <taxon>Metazoa</taxon>
        <taxon>Ecdysozoa</taxon>
        <taxon>Arthropoda</taxon>
        <taxon>Hexapoda</taxon>
        <taxon>Insecta</taxon>
        <taxon>Pterygota</taxon>
        <taxon>Neoptera</taxon>
        <taxon>Paraneoptera</taxon>
        <taxon>Hemiptera</taxon>
        <taxon>Sternorrhyncha</taxon>
        <taxon>Aphidomorpha</taxon>
        <taxon>Aphidoidea</taxon>
        <taxon>Aphididae</taxon>
        <taxon>Sipha</taxon>
    </lineage>
</organism>
<dbReference type="PANTHER" id="PTHR21338:SF0">
    <property type="entry name" value="LARGE RIBOSOMAL SUBUNIT PROTEIN ML41"/>
    <property type="match status" value="1"/>
</dbReference>
<sequence>MSFSVKHLCRSFSSSSVRNGKRNFKNFIIYNRGTNHFKKQQEENPNKEFQVADYGVRETTVKIGRKYVTVQEKIPDIIVPDLEDFNLKPYVSYRVPEVNQSEFTAKDLFNVVYRSKIINDFNKNKLKENGEPLEPNEEESLTPEQAKARARQTGCDLFSEGR</sequence>
<evidence type="ECO:0000256" key="6">
    <source>
        <dbReference type="ARBA" id="ARBA00023274"/>
    </source>
</evidence>
<dbReference type="GO" id="GO:0006412">
    <property type="term" value="P:translation"/>
    <property type="evidence" value="ECO:0007669"/>
    <property type="project" value="TreeGrafter"/>
</dbReference>
<name>A0A2S2R3N6_9HEMI</name>
<keyword evidence="3" id="KW-0809">Transit peptide</keyword>
<evidence type="ECO:0000313" key="8">
    <source>
        <dbReference type="EMBL" id="MBY84651.1"/>
    </source>
</evidence>
<dbReference type="Pfam" id="PF09809">
    <property type="entry name" value="MRP-L27"/>
    <property type="match status" value="1"/>
</dbReference>
<keyword evidence="4 8" id="KW-0689">Ribosomal protein</keyword>
<proteinExistence type="inferred from homology"/>
<dbReference type="OrthoDB" id="408933at2759"/>
<evidence type="ECO:0000256" key="7">
    <source>
        <dbReference type="SAM" id="MobiDB-lite"/>
    </source>
</evidence>
<protein>
    <submittedName>
        <fullName evidence="8 10">39S ribosomal protein L41</fullName>
    </submittedName>
</protein>
<evidence type="ECO:0000313" key="10">
    <source>
        <dbReference type="RefSeq" id="XP_025410823.1"/>
    </source>
</evidence>
<dbReference type="InterPro" id="IPR019189">
    <property type="entry name" value="Ribosomal_mL41"/>
</dbReference>
<dbReference type="PANTHER" id="PTHR21338">
    <property type="entry name" value="MITOCHONDRIAL RIBOSOMAL PROTEIN L41"/>
    <property type="match status" value="1"/>
</dbReference>
<reference evidence="8" key="1">
    <citation type="submission" date="2018-04" db="EMBL/GenBank/DDBJ databases">
        <title>Transcriptome assembly of Sipha flava.</title>
        <authorList>
            <person name="Scully E.D."/>
            <person name="Geib S.M."/>
            <person name="Palmer N.A."/>
            <person name="Koch K."/>
            <person name="Bradshaw J."/>
            <person name="Heng-Moss T."/>
            <person name="Sarath G."/>
        </authorList>
    </citation>
    <scope>NUCLEOTIDE SEQUENCE</scope>
</reference>
<dbReference type="EMBL" id="GGMS01015448">
    <property type="protein sequence ID" value="MBY84651.1"/>
    <property type="molecule type" value="Transcribed_RNA"/>
</dbReference>